<dbReference type="Ensembl" id="ENSMUST00000128923.8">
    <property type="protein sequence ID" value="ENSMUSP00000122444.2"/>
    <property type="gene ID" value="ENSMUSG00000031969.17"/>
</dbReference>
<dbReference type="ExpressionAtlas" id="D6RDD5">
    <property type="expression patterns" value="baseline and differential"/>
</dbReference>
<dbReference type="Bgee" id="ENSMUSG00000031969">
    <property type="expression patterns" value="Expressed in right kidney and 261 other cell types or tissues"/>
</dbReference>
<organism evidence="1 3">
    <name type="scientific">Mus musculus</name>
    <name type="common">Mouse</name>
    <dbReference type="NCBI Taxonomy" id="10090"/>
    <lineage>
        <taxon>Eukaryota</taxon>
        <taxon>Metazoa</taxon>
        <taxon>Chordata</taxon>
        <taxon>Craniata</taxon>
        <taxon>Vertebrata</taxon>
        <taxon>Euteleostomi</taxon>
        <taxon>Mammalia</taxon>
        <taxon>Eutheria</taxon>
        <taxon>Euarchontoglires</taxon>
        <taxon>Glires</taxon>
        <taxon>Rodentia</taxon>
        <taxon>Myomorpha</taxon>
        <taxon>Muroidea</taxon>
        <taxon>Muridae</taxon>
        <taxon>Murinae</taxon>
        <taxon>Mus</taxon>
        <taxon>Mus</taxon>
    </lineage>
</organism>
<dbReference type="Antibodypedia" id="33180">
    <property type="antibodies" value="188 antibodies from 23 providers"/>
</dbReference>
<dbReference type="VEuPathDB" id="HostDB:ENSMUSG00000031969"/>
<keyword evidence="3" id="KW-1185">Reference proteome</keyword>
<proteinExistence type="predicted"/>
<dbReference type="Proteomes" id="UP000000589">
    <property type="component" value="Chromosome 9"/>
</dbReference>
<evidence type="ECO:0000313" key="3">
    <source>
        <dbReference type="Proteomes" id="UP000000589"/>
    </source>
</evidence>
<evidence type="ECO:0000313" key="2">
    <source>
        <dbReference type="MGI" id="MGI:1914198"/>
    </source>
</evidence>
<reference evidence="1" key="3">
    <citation type="submission" date="2025-05" db="UniProtKB">
        <authorList>
            <consortium name="Ensembl"/>
        </authorList>
    </citation>
    <scope>IDENTIFICATION</scope>
    <source>
        <strain evidence="1">C57BL/6J</strain>
    </source>
</reference>
<reference evidence="1 3" key="1">
    <citation type="journal article" date="2009" name="PLoS Biol.">
        <title>Lineage-specific biology revealed by a finished genome assembly of the mouse.</title>
        <authorList>
            <consortium name="Mouse Genome Sequencing Consortium"/>
            <person name="Church D.M."/>
            <person name="Goodstadt L."/>
            <person name="Hillier L.W."/>
            <person name="Zody M.C."/>
            <person name="Goldstein S."/>
            <person name="She X."/>
            <person name="Bult C.J."/>
            <person name="Agarwala R."/>
            <person name="Cherry J.L."/>
            <person name="DiCuccio M."/>
            <person name="Hlavina W."/>
            <person name="Kapustin Y."/>
            <person name="Meric P."/>
            <person name="Maglott D."/>
            <person name="Birtle Z."/>
            <person name="Marques A.C."/>
            <person name="Graves T."/>
            <person name="Zhou S."/>
            <person name="Teague B."/>
            <person name="Potamousis K."/>
            <person name="Churas C."/>
            <person name="Place M."/>
            <person name="Herschleb J."/>
            <person name="Runnheim R."/>
            <person name="Forrest D."/>
            <person name="Amos-Landgraf J."/>
            <person name="Schwartz D.C."/>
            <person name="Cheng Z."/>
            <person name="Lindblad-Toh K."/>
            <person name="Eichler E.E."/>
            <person name="Ponting C.P."/>
        </authorList>
    </citation>
    <scope>NUCLEOTIDE SEQUENCE [LARGE SCALE GENOMIC DNA]</scope>
    <source>
        <strain evidence="1 3">C57BL/6J</strain>
    </source>
</reference>
<accession>D6RDD5</accession>
<gene>
    <name evidence="1 2" type="primary">Acad8</name>
</gene>
<dbReference type="GeneTree" id="ENSGT00940000157590"/>
<dbReference type="MGI" id="MGI:1914198">
    <property type="gene designation" value="Acad8"/>
</dbReference>
<dbReference type="HOGENOM" id="CLU_3142662_0_0_1"/>
<name>D6RDD5_MOUSE</name>
<sequence length="49" mass="5479">MAMLRSGYRRFGCLRAALKSLAQTHHRSITFCIDQLNMSGPVHSFLGAK</sequence>
<protein>
    <submittedName>
        <fullName evidence="1">Acyl-Coenzyme A dehydrogenase family, member 8</fullName>
    </submittedName>
</protein>
<dbReference type="Ensembl" id="ENSMUST00000132293.2">
    <property type="protein sequence ID" value="ENSMUSP00000123012.2"/>
    <property type="gene ID" value="ENSMUSG00000031969.17"/>
</dbReference>
<evidence type="ECO:0000313" key="1">
    <source>
        <dbReference type="Ensembl" id="ENSMUSP00000123012.2"/>
    </source>
</evidence>
<dbReference type="AGR" id="MGI:1914198"/>
<dbReference type="AlphaFoldDB" id="D6RDD5"/>
<dbReference type="SMR" id="D6RDD5"/>
<reference evidence="1" key="2">
    <citation type="journal article" date="2011" name="PLoS Biol.">
        <title>Modernizing reference genome assemblies.</title>
        <authorList>
            <person name="Church D.M."/>
            <person name="Schneider V.A."/>
            <person name="Graves T."/>
            <person name="Auger K."/>
            <person name="Cunningham F."/>
            <person name="Bouk N."/>
            <person name="Chen H.C."/>
            <person name="Agarwala R."/>
            <person name="McLaren W.M."/>
            <person name="Ritchie G.R."/>
            <person name="Albracht D."/>
            <person name="Kremitzki M."/>
            <person name="Rock S."/>
            <person name="Kotkiewicz H."/>
            <person name="Kremitzki C."/>
            <person name="Wollam A."/>
            <person name="Trani L."/>
            <person name="Fulton L."/>
            <person name="Fulton R."/>
            <person name="Matthews L."/>
            <person name="Whitehead S."/>
            <person name="Chow W."/>
            <person name="Torrance J."/>
            <person name="Dunn M."/>
            <person name="Harden G."/>
            <person name="Threadgold G."/>
            <person name="Wood J."/>
            <person name="Collins J."/>
            <person name="Heath P."/>
            <person name="Griffiths G."/>
            <person name="Pelan S."/>
            <person name="Grafham D."/>
            <person name="Eichler E.E."/>
            <person name="Weinstock G."/>
            <person name="Mardis E.R."/>
            <person name="Wilson R.K."/>
            <person name="Howe K."/>
            <person name="Flicek P."/>
            <person name="Hubbard T."/>
        </authorList>
    </citation>
    <scope>NUCLEOTIDE SEQUENCE [LARGE SCALE GENOMIC DNA]</scope>
    <source>
        <strain evidence="1">C57BL/6J</strain>
    </source>
</reference>